<evidence type="ECO:0000313" key="2">
    <source>
        <dbReference type="Proteomes" id="UP001239111"/>
    </source>
</evidence>
<dbReference type="EMBL" id="CM056741">
    <property type="protein sequence ID" value="KAJ8688466.1"/>
    <property type="molecule type" value="Genomic_DNA"/>
</dbReference>
<protein>
    <submittedName>
        <fullName evidence="1">Uncharacterized protein</fullName>
    </submittedName>
</protein>
<organism evidence="1 2">
    <name type="scientific">Eretmocerus hayati</name>
    <dbReference type="NCBI Taxonomy" id="131215"/>
    <lineage>
        <taxon>Eukaryota</taxon>
        <taxon>Metazoa</taxon>
        <taxon>Ecdysozoa</taxon>
        <taxon>Arthropoda</taxon>
        <taxon>Hexapoda</taxon>
        <taxon>Insecta</taxon>
        <taxon>Pterygota</taxon>
        <taxon>Neoptera</taxon>
        <taxon>Endopterygota</taxon>
        <taxon>Hymenoptera</taxon>
        <taxon>Apocrita</taxon>
        <taxon>Proctotrupomorpha</taxon>
        <taxon>Chalcidoidea</taxon>
        <taxon>Aphelinidae</taxon>
        <taxon>Aphelininae</taxon>
        <taxon>Eretmocerus</taxon>
    </lineage>
</organism>
<accession>A0ACC2Q0E1</accession>
<gene>
    <name evidence="1" type="ORF">QAD02_024261</name>
</gene>
<sequence>MCILEKRLGKKLLRGVGSYIIHVVVIVGVEVGTFYDFSRGDTGASLHIFCEIFSHFGGPGTSLKDLANTIENRLRLVCGVTFRNESRLETWMGVVENRMAKNNPKAAWDIRAFQMVEVVSDTTSLKTRSLYQFLLHTLLANRRWPQGDIHGGFPHRGATTKMETQKISRSDNWEKRLRLIDLIAVLLFLMTNGIIAEADEYQEATFSPTEEIEVISEFKFNIDSIVDYNIGNIRNHLKSVDPTELPNIERRLTSNTYLHLYEGVLGNLARMERTGRCVLSLSKKIFTLDGIFGWDSLEFQYQYLLKVLLFSKTGSITGRLDQLQINLVVDIDEEAHEIVLRQLDFINAGEVTIRLNGHVTDFIYNLMLKAGTWVVKGFLLKNIEEEMAHHIQLYMPMINKILAEFDLGPFTFVNNAARNRRSTDSLYDFDDSTIEDTDMVQNDDINHEESYEQEPGLEFL</sequence>
<proteinExistence type="predicted"/>
<reference evidence="1" key="1">
    <citation type="submission" date="2023-04" db="EMBL/GenBank/DDBJ databases">
        <title>A chromosome-level genome assembly of the parasitoid wasp Eretmocerus hayati.</title>
        <authorList>
            <person name="Zhong Y."/>
            <person name="Liu S."/>
            <person name="Liu Y."/>
        </authorList>
    </citation>
    <scope>NUCLEOTIDE SEQUENCE</scope>
    <source>
        <strain evidence="1">ZJU_SS_LIU_2023</strain>
    </source>
</reference>
<dbReference type="Proteomes" id="UP001239111">
    <property type="component" value="Chromosome 1"/>
</dbReference>
<keyword evidence="2" id="KW-1185">Reference proteome</keyword>
<evidence type="ECO:0000313" key="1">
    <source>
        <dbReference type="EMBL" id="KAJ8688466.1"/>
    </source>
</evidence>
<comment type="caution">
    <text evidence="1">The sequence shown here is derived from an EMBL/GenBank/DDBJ whole genome shotgun (WGS) entry which is preliminary data.</text>
</comment>
<name>A0ACC2Q0E1_9HYME</name>